<dbReference type="PANTHER" id="PTHR30411">
    <property type="entry name" value="CYTOPLASMIC PROTEIN"/>
    <property type="match status" value="1"/>
</dbReference>
<evidence type="ECO:0000256" key="4">
    <source>
        <dbReference type="PIRNR" id="PIRNR006181"/>
    </source>
</evidence>
<evidence type="ECO:0000313" key="7">
    <source>
        <dbReference type="Proteomes" id="UP001272515"/>
    </source>
</evidence>
<dbReference type="Pfam" id="PF04073">
    <property type="entry name" value="tRNA_edit"/>
    <property type="match status" value="1"/>
</dbReference>
<feature type="domain" description="YbaK/aminoacyl-tRNA synthetase-associated" evidence="5">
    <location>
        <begin position="39"/>
        <end position="149"/>
    </location>
</feature>
<dbReference type="CDD" id="cd00002">
    <property type="entry name" value="YbaK_deacylase"/>
    <property type="match status" value="1"/>
</dbReference>
<evidence type="ECO:0000256" key="1">
    <source>
        <dbReference type="ARBA" id="ARBA00009798"/>
    </source>
</evidence>
<proteinExistence type="inferred from homology"/>
<dbReference type="InterPro" id="IPR004369">
    <property type="entry name" value="Prolyl-tRNA_editing_YbaK/EbsC"/>
</dbReference>
<organism evidence="6 7">
    <name type="scientific">Veillonella absiana</name>
    <dbReference type="NCBI Taxonomy" id="3079305"/>
    <lineage>
        <taxon>Bacteria</taxon>
        <taxon>Bacillati</taxon>
        <taxon>Bacillota</taxon>
        <taxon>Negativicutes</taxon>
        <taxon>Veillonellales</taxon>
        <taxon>Veillonellaceae</taxon>
        <taxon>Veillonella</taxon>
    </lineage>
</organism>
<keyword evidence="3 4" id="KW-0456">Lyase</keyword>
<dbReference type="EC" id="4.2.-.-" evidence="4"/>
<keyword evidence="7" id="KW-1185">Reference proteome</keyword>
<evidence type="ECO:0000313" key="6">
    <source>
        <dbReference type="EMBL" id="MDV5088198.1"/>
    </source>
</evidence>
<keyword evidence="2 4" id="KW-0648">Protein biosynthesis</keyword>
<dbReference type="PIRSF" id="PIRSF006181">
    <property type="entry name" value="EbsC_YbaK"/>
    <property type="match status" value="1"/>
</dbReference>
<gene>
    <name evidence="6" type="primary">ybaK</name>
    <name evidence="6" type="ORF">RVY80_04965</name>
</gene>
<dbReference type="InterPro" id="IPR036754">
    <property type="entry name" value="YbaK/aa-tRNA-synt-asso_dom_sf"/>
</dbReference>
<dbReference type="EMBL" id="JAWJZB010000005">
    <property type="protein sequence ID" value="MDV5088198.1"/>
    <property type="molecule type" value="Genomic_DNA"/>
</dbReference>
<evidence type="ECO:0000256" key="2">
    <source>
        <dbReference type="ARBA" id="ARBA00022917"/>
    </source>
</evidence>
<comment type="caution">
    <text evidence="6">The sequence shown here is derived from an EMBL/GenBank/DDBJ whole genome shotgun (WGS) entry which is preliminary data.</text>
</comment>
<dbReference type="SUPFAM" id="SSF55826">
    <property type="entry name" value="YbaK/ProRS associated domain"/>
    <property type="match status" value="1"/>
</dbReference>
<dbReference type="Proteomes" id="UP001272515">
    <property type="component" value="Unassembled WGS sequence"/>
</dbReference>
<accession>A0ABU3Z8G2</accession>
<dbReference type="NCBIfam" id="TIGR00011">
    <property type="entry name" value="YbaK_EbsC"/>
    <property type="match status" value="1"/>
</dbReference>
<sequence>MAKEKHKKTNALRILDTNKIHYEIHEYEWSEEGHAGIHVAEELGLDSAQVFKTLVGKGDKTGHVVFCIPVEAELDMKQAARVSHNKSVELIAVKDLLGLTGYLRRGCSPVGMKKVFPTYFDETMTNHEQVFVSAGLRGMQMKVDPKALASVVQAEFDHLTMDH</sequence>
<dbReference type="InterPro" id="IPR007214">
    <property type="entry name" value="YbaK/aa-tRNA-synth-assoc-dom"/>
</dbReference>
<evidence type="ECO:0000256" key="3">
    <source>
        <dbReference type="ARBA" id="ARBA00023239"/>
    </source>
</evidence>
<protein>
    <recommendedName>
        <fullName evidence="4">Cys-tRNA(Pro)/Cys-tRNA(Cys) deacylase</fullName>
        <ecNumber evidence="4">4.2.-.-</ecNumber>
    </recommendedName>
</protein>
<dbReference type="Gene3D" id="3.90.960.10">
    <property type="entry name" value="YbaK/aminoacyl-tRNA synthetase-associated domain"/>
    <property type="match status" value="1"/>
</dbReference>
<name>A0ABU3Z8G2_9FIRM</name>
<dbReference type="PANTHER" id="PTHR30411:SF0">
    <property type="entry name" value="CYS-TRNA(PRO)_CYS-TRNA(CYS) DEACYLASE YBAK"/>
    <property type="match status" value="1"/>
</dbReference>
<evidence type="ECO:0000259" key="5">
    <source>
        <dbReference type="Pfam" id="PF04073"/>
    </source>
</evidence>
<reference evidence="6 7" key="1">
    <citation type="submission" date="2023-10" db="EMBL/GenBank/DDBJ databases">
        <title>Veillonella sp. nov., isolated from a pig farm feces dump.</title>
        <authorList>
            <person name="Chang Y.-H."/>
        </authorList>
    </citation>
    <scope>NUCLEOTIDE SEQUENCE [LARGE SCALE GENOMIC DNA]</scope>
    <source>
        <strain evidence="6 7">YH-vei2233</strain>
    </source>
</reference>
<dbReference type="RefSeq" id="WP_317329878.1">
    <property type="nucleotide sequence ID" value="NZ_JAWJZA010000004.1"/>
</dbReference>
<comment type="similarity">
    <text evidence="1 4">Belongs to the prolyl-tRNA editing family. YbaK/EbsC subfamily.</text>
</comment>